<organism evidence="6 7">
    <name type="scientific">Bdellovibrio svalbardensis</name>
    <dbReference type="NCBI Taxonomy" id="2972972"/>
    <lineage>
        <taxon>Bacteria</taxon>
        <taxon>Pseudomonadati</taxon>
        <taxon>Bdellovibrionota</taxon>
        <taxon>Bdellovibrionia</taxon>
        <taxon>Bdellovibrionales</taxon>
        <taxon>Pseudobdellovibrionaceae</taxon>
        <taxon>Bdellovibrio</taxon>
    </lineage>
</organism>
<dbReference type="EMBL" id="JANRMI010000001">
    <property type="protein sequence ID" value="MDG0815189.1"/>
    <property type="molecule type" value="Genomic_DNA"/>
</dbReference>
<dbReference type="InterPro" id="IPR000847">
    <property type="entry name" value="LysR_HTH_N"/>
</dbReference>
<evidence type="ECO:0000256" key="4">
    <source>
        <dbReference type="ARBA" id="ARBA00023163"/>
    </source>
</evidence>
<keyword evidence="2" id="KW-0805">Transcription regulation</keyword>
<name>A0ABT6DEC5_9BACT</name>
<dbReference type="RefSeq" id="WP_277576665.1">
    <property type="nucleotide sequence ID" value="NZ_JANRMI010000001.1"/>
</dbReference>
<evidence type="ECO:0000313" key="6">
    <source>
        <dbReference type="EMBL" id="MDG0815189.1"/>
    </source>
</evidence>
<comment type="similarity">
    <text evidence="1">Belongs to the LysR transcriptional regulatory family.</text>
</comment>
<dbReference type="Gene3D" id="3.40.190.290">
    <property type="match status" value="1"/>
</dbReference>
<sequence length="307" mass="34512">MFNYNHLYYFYVTAKLGGVSNAASYLHISQPSLSSQLKVLESSLGKKLFKKEGRKLQLTGDGEKAFAYARKMFDIAADFAESLKSPTEQLSQRIRIGVSDQVERPFVADLLSPLVLQKKKGPERIFSVSSSSDENLKKALRSQEIDLLLTNRAIYSEDLQELAAVAMPVKLMVSSQSLQSFKMRLSKNTSASDFISAAPWGLVIPSIRMKLRQETDVYMQEIKMRKRIVFESDIMSVVGRAIVDGAGFGFLPVPYLLEEIKLGQVSAIGPKKGYWEHMLYLIARKESNYDEAIEDVRKAVQAMGKLF</sequence>
<keyword evidence="3" id="KW-0238">DNA-binding</keyword>
<feature type="domain" description="HTH lysR-type" evidence="5">
    <location>
        <begin position="2"/>
        <end position="59"/>
    </location>
</feature>
<keyword evidence="4" id="KW-0804">Transcription</keyword>
<protein>
    <submittedName>
        <fullName evidence="6">LysR family transcriptional regulator</fullName>
    </submittedName>
</protein>
<gene>
    <name evidence="6" type="ORF">NWE73_02370</name>
</gene>
<dbReference type="Gene3D" id="1.10.10.10">
    <property type="entry name" value="Winged helix-like DNA-binding domain superfamily/Winged helix DNA-binding domain"/>
    <property type="match status" value="1"/>
</dbReference>
<dbReference type="PANTHER" id="PTHR30126:SF98">
    <property type="entry name" value="HTH-TYPE TRANSCRIPTIONAL ACTIVATOR BAUR"/>
    <property type="match status" value="1"/>
</dbReference>
<dbReference type="CDD" id="cd05466">
    <property type="entry name" value="PBP2_LTTR_substrate"/>
    <property type="match status" value="1"/>
</dbReference>
<keyword evidence="7" id="KW-1185">Reference proteome</keyword>
<dbReference type="InterPro" id="IPR005119">
    <property type="entry name" value="LysR_subst-bd"/>
</dbReference>
<evidence type="ECO:0000313" key="7">
    <source>
        <dbReference type="Proteomes" id="UP001152321"/>
    </source>
</evidence>
<dbReference type="SUPFAM" id="SSF53850">
    <property type="entry name" value="Periplasmic binding protein-like II"/>
    <property type="match status" value="1"/>
</dbReference>
<accession>A0ABT6DEC5</accession>
<dbReference type="InterPro" id="IPR036388">
    <property type="entry name" value="WH-like_DNA-bd_sf"/>
</dbReference>
<dbReference type="SUPFAM" id="SSF46785">
    <property type="entry name" value="Winged helix' DNA-binding domain"/>
    <property type="match status" value="1"/>
</dbReference>
<evidence type="ECO:0000256" key="1">
    <source>
        <dbReference type="ARBA" id="ARBA00009437"/>
    </source>
</evidence>
<evidence type="ECO:0000256" key="3">
    <source>
        <dbReference type="ARBA" id="ARBA00023125"/>
    </source>
</evidence>
<comment type="caution">
    <text evidence="6">The sequence shown here is derived from an EMBL/GenBank/DDBJ whole genome shotgun (WGS) entry which is preliminary data.</text>
</comment>
<evidence type="ECO:0000259" key="5">
    <source>
        <dbReference type="PROSITE" id="PS50931"/>
    </source>
</evidence>
<evidence type="ECO:0000256" key="2">
    <source>
        <dbReference type="ARBA" id="ARBA00023015"/>
    </source>
</evidence>
<dbReference type="Pfam" id="PF00126">
    <property type="entry name" value="HTH_1"/>
    <property type="match status" value="1"/>
</dbReference>
<proteinExistence type="inferred from homology"/>
<dbReference type="InterPro" id="IPR036390">
    <property type="entry name" value="WH_DNA-bd_sf"/>
</dbReference>
<dbReference type="PANTHER" id="PTHR30126">
    <property type="entry name" value="HTH-TYPE TRANSCRIPTIONAL REGULATOR"/>
    <property type="match status" value="1"/>
</dbReference>
<reference evidence="6" key="1">
    <citation type="submission" date="2022-08" db="EMBL/GenBank/DDBJ databases">
        <title>Novel Bdellovibrio Species Isolated from Svalbard: Designation Bdellovibrio svalbardensis.</title>
        <authorList>
            <person name="Mitchell R.J."/>
            <person name="Choi S.Y."/>
        </authorList>
    </citation>
    <scope>NUCLEOTIDE SEQUENCE</scope>
    <source>
        <strain evidence="6">PAP01</strain>
    </source>
</reference>
<dbReference type="Proteomes" id="UP001152321">
    <property type="component" value="Unassembled WGS sequence"/>
</dbReference>
<dbReference type="PRINTS" id="PR00039">
    <property type="entry name" value="HTHLYSR"/>
</dbReference>
<dbReference type="Pfam" id="PF03466">
    <property type="entry name" value="LysR_substrate"/>
    <property type="match status" value="1"/>
</dbReference>
<dbReference type="PROSITE" id="PS50931">
    <property type="entry name" value="HTH_LYSR"/>
    <property type="match status" value="1"/>
</dbReference>